<evidence type="ECO:0000256" key="7">
    <source>
        <dbReference type="PROSITE-ProRule" id="PRU00175"/>
    </source>
</evidence>
<dbReference type="OMA" id="TEGMACL"/>
<dbReference type="Gene3D" id="3.80.10.10">
    <property type="entry name" value="Ribonuclease Inhibitor"/>
    <property type="match status" value="1"/>
</dbReference>
<dbReference type="InterPro" id="IPR032675">
    <property type="entry name" value="LRR_dom_sf"/>
</dbReference>
<protein>
    <submittedName>
        <fullName evidence="9">Protein NLRC3</fullName>
    </submittedName>
</protein>
<dbReference type="SMART" id="SM00184">
    <property type="entry name" value="RING"/>
    <property type="match status" value="1"/>
</dbReference>
<dbReference type="InterPro" id="IPR001841">
    <property type="entry name" value="Znf_RING"/>
</dbReference>
<keyword evidence="4" id="KW-0677">Repeat</keyword>
<evidence type="ECO:0000259" key="8">
    <source>
        <dbReference type="PROSITE" id="PS50089"/>
    </source>
</evidence>
<evidence type="ECO:0000256" key="5">
    <source>
        <dbReference type="ARBA" id="ARBA00022771"/>
    </source>
</evidence>
<evidence type="ECO:0000256" key="2">
    <source>
        <dbReference type="ARBA" id="ARBA00022614"/>
    </source>
</evidence>
<gene>
    <name evidence="9" type="primary">NLRC3</name>
    <name evidence="9" type="ORF">AK812_SmicGene17416</name>
</gene>
<dbReference type="InterPro" id="IPR013083">
    <property type="entry name" value="Znf_RING/FYVE/PHD"/>
</dbReference>
<dbReference type="SMART" id="SM00368">
    <property type="entry name" value="LRR_RI"/>
    <property type="match status" value="5"/>
</dbReference>
<dbReference type="PANTHER" id="PTHR24113:SF12">
    <property type="entry name" value="RAN GTPASE-ACTIVATING PROTEIN 1"/>
    <property type="match status" value="1"/>
</dbReference>
<dbReference type="GO" id="GO:0006913">
    <property type="term" value="P:nucleocytoplasmic transport"/>
    <property type="evidence" value="ECO:0007669"/>
    <property type="project" value="TreeGrafter"/>
</dbReference>
<organism evidence="9 10">
    <name type="scientific">Symbiodinium microadriaticum</name>
    <name type="common">Dinoflagellate</name>
    <name type="synonym">Zooxanthella microadriatica</name>
    <dbReference type="NCBI Taxonomy" id="2951"/>
    <lineage>
        <taxon>Eukaryota</taxon>
        <taxon>Sar</taxon>
        <taxon>Alveolata</taxon>
        <taxon>Dinophyceae</taxon>
        <taxon>Suessiales</taxon>
        <taxon>Symbiodiniaceae</taxon>
        <taxon>Symbiodinium</taxon>
    </lineage>
</organism>
<dbReference type="SUPFAM" id="SSF52047">
    <property type="entry name" value="RNI-like"/>
    <property type="match status" value="1"/>
</dbReference>
<dbReference type="AlphaFoldDB" id="A0A1Q9DXR9"/>
<evidence type="ECO:0000313" key="10">
    <source>
        <dbReference type="Proteomes" id="UP000186817"/>
    </source>
</evidence>
<reference evidence="9 10" key="1">
    <citation type="submission" date="2016-02" db="EMBL/GenBank/DDBJ databases">
        <title>Genome analysis of coral dinoflagellate symbionts highlights evolutionary adaptations to a symbiotic lifestyle.</title>
        <authorList>
            <person name="Aranda M."/>
            <person name="Li Y."/>
            <person name="Liew Y.J."/>
            <person name="Baumgarten S."/>
            <person name="Simakov O."/>
            <person name="Wilson M."/>
            <person name="Piel J."/>
            <person name="Ashoor H."/>
            <person name="Bougouffa S."/>
            <person name="Bajic V.B."/>
            <person name="Ryu T."/>
            <person name="Ravasi T."/>
            <person name="Bayer T."/>
            <person name="Micklem G."/>
            <person name="Kim H."/>
            <person name="Bhak J."/>
            <person name="Lajeunesse T.C."/>
            <person name="Voolstra C.R."/>
        </authorList>
    </citation>
    <scope>NUCLEOTIDE SEQUENCE [LARGE SCALE GENOMIC DNA]</scope>
    <source>
        <strain evidence="9 10">CCMP2467</strain>
    </source>
</reference>
<dbReference type="PROSITE" id="PS50089">
    <property type="entry name" value="ZF_RING_2"/>
    <property type="match status" value="1"/>
</dbReference>
<dbReference type="OrthoDB" id="433359at2759"/>
<evidence type="ECO:0000256" key="3">
    <source>
        <dbReference type="ARBA" id="ARBA00022723"/>
    </source>
</evidence>
<dbReference type="Pfam" id="PF13639">
    <property type="entry name" value="zf-RING_2"/>
    <property type="match status" value="1"/>
</dbReference>
<keyword evidence="10" id="KW-1185">Reference proteome</keyword>
<dbReference type="GO" id="GO:0008270">
    <property type="term" value="F:zinc ion binding"/>
    <property type="evidence" value="ECO:0007669"/>
    <property type="project" value="UniProtKB-KW"/>
</dbReference>
<keyword evidence="3" id="KW-0479">Metal-binding</keyword>
<dbReference type="Gene3D" id="3.30.40.10">
    <property type="entry name" value="Zinc/RING finger domain, C3HC4 (zinc finger)"/>
    <property type="match status" value="1"/>
</dbReference>
<accession>A0A1Q9DXR9</accession>
<evidence type="ECO:0000256" key="1">
    <source>
        <dbReference type="ARBA" id="ARBA00022468"/>
    </source>
</evidence>
<comment type="caution">
    <text evidence="9">The sequence shown here is derived from an EMBL/GenBank/DDBJ whole genome shotgun (WGS) entry which is preliminary data.</text>
</comment>
<sequence length="336" mass="35884">MQSPARLACPICQEEHIKLAAASQVASCGHRFCTQCIEKWAASCSSCPLCKQEMGALLPLPQPHSETGGAAPAKRRLVPARQLELNDEFVVCLLLLSTSAMAELNLRSCGLTAADLENLALALKDKTHNITAVDLSDNALDNSGGAKVLEYLLENDLVKRLVLNDNDLGDDIAEALAKLLQTNSTLEQLELQGNSIYTEGMACLATSLPKNRVLQHLDLGHNQLGIHGAELLAPGLPARLGALTVMTGLEKAEIYDRFFEGVDSMEPVRTGVLHQQGRSLQDAGPAMDKEIGLILASKVQLALILPVETGPETRAAATLTALLREIGEDPLLSCCA</sequence>
<keyword evidence="2" id="KW-0433">Leucine-rich repeat</keyword>
<dbReference type="Pfam" id="PF13516">
    <property type="entry name" value="LRR_6"/>
    <property type="match status" value="4"/>
</dbReference>
<dbReference type="GO" id="GO:0048471">
    <property type="term" value="C:perinuclear region of cytoplasm"/>
    <property type="evidence" value="ECO:0007669"/>
    <property type="project" value="TreeGrafter"/>
</dbReference>
<dbReference type="GO" id="GO:0005829">
    <property type="term" value="C:cytosol"/>
    <property type="evidence" value="ECO:0007669"/>
    <property type="project" value="TreeGrafter"/>
</dbReference>
<proteinExistence type="predicted"/>
<evidence type="ECO:0000256" key="6">
    <source>
        <dbReference type="ARBA" id="ARBA00022833"/>
    </source>
</evidence>
<dbReference type="EMBL" id="LSRX01000344">
    <property type="protein sequence ID" value="OLP99967.1"/>
    <property type="molecule type" value="Genomic_DNA"/>
</dbReference>
<keyword evidence="1" id="KW-0343">GTPase activation</keyword>
<dbReference type="InterPro" id="IPR001611">
    <property type="entry name" value="Leu-rich_rpt"/>
</dbReference>
<keyword evidence="6" id="KW-0862">Zinc</keyword>
<dbReference type="SUPFAM" id="SSF57850">
    <property type="entry name" value="RING/U-box"/>
    <property type="match status" value="1"/>
</dbReference>
<dbReference type="PANTHER" id="PTHR24113">
    <property type="entry name" value="RAN GTPASE-ACTIVATING PROTEIN 1"/>
    <property type="match status" value="1"/>
</dbReference>
<evidence type="ECO:0000256" key="4">
    <source>
        <dbReference type="ARBA" id="ARBA00022737"/>
    </source>
</evidence>
<dbReference type="Proteomes" id="UP000186817">
    <property type="component" value="Unassembled WGS sequence"/>
</dbReference>
<evidence type="ECO:0000313" key="9">
    <source>
        <dbReference type="EMBL" id="OLP99967.1"/>
    </source>
</evidence>
<dbReference type="GO" id="GO:0005096">
    <property type="term" value="F:GTPase activator activity"/>
    <property type="evidence" value="ECO:0007669"/>
    <property type="project" value="UniProtKB-KW"/>
</dbReference>
<dbReference type="InterPro" id="IPR027038">
    <property type="entry name" value="RanGap"/>
</dbReference>
<name>A0A1Q9DXR9_SYMMI</name>
<keyword evidence="5 7" id="KW-0863">Zinc-finger</keyword>
<dbReference type="PROSITE" id="PS00518">
    <property type="entry name" value="ZF_RING_1"/>
    <property type="match status" value="1"/>
</dbReference>
<dbReference type="InterPro" id="IPR017907">
    <property type="entry name" value="Znf_RING_CS"/>
</dbReference>
<dbReference type="GO" id="GO:0005634">
    <property type="term" value="C:nucleus"/>
    <property type="evidence" value="ECO:0007669"/>
    <property type="project" value="TreeGrafter"/>
</dbReference>
<feature type="domain" description="RING-type" evidence="8">
    <location>
        <begin position="9"/>
        <end position="51"/>
    </location>
</feature>
<dbReference type="GO" id="GO:0031267">
    <property type="term" value="F:small GTPase binding"/>
    <property type="evidence" value="ECO:0007669"/>
    <property type="project" value="TreeGrafter"/>
</dbReference>